<dbReference type="EMBL" id="CP036434">
    <property type="protein sequence ID" value="QDV08649.1"/>
    <property type="molecule type" value="Genomic_DNA"/>
</dbReference>
<feature type="active site" description="Proton acceptor" evidence="1">
    <location>
        <position position="222"/>
    </location>
</feature>
<evidence type="ECO:0000313" key="4">
    <source>
        <dbReference type="EMBL" id="QDV08649.1"/>
    </source>
</evidence>
<dbReference type="RefSeq" id="WP_145201693.1">
    <property type="nucleotide sequence ID" value="NZ_CP036434.1"/>
</dbReference>
<dbReference type="AlphaFoldDB" id="A0A518EX33"/>
<dbReference type="CDD" id="cd00616">
    <property type="entry name" value="AHBA_syn"/>
    <property type="match status" value="1"/>
</dbReference>
<proteinExistence type="inferred from homology"/>
<dbReference type="PIRSF" id="PIRSF000390">
    <property type="entry name" value="PLP_StrS"/>
    <property type="match status" value="1"/>
</dbReference>
<dbReference type="InterPro" id="IPR026385">
    <property type="entry name" value="LegC-like"/>
</dbReference>
<keyword evidence="4" id="KW-0808">Transferase</keyword>
<evidence type="ECO:0000256" key="1">
    <source>
        <dbReference type="PIRSR" id="PIRSR000390-1"/>
    </source>
</evidence>
<organism evidence="4 5">
    <name type="scientific">Saltatorellus ferox</name>
    <dbReference type="NCBI Taxonomy" id="2528018"/>
    <lineage>
        <taxon>Bacteria</taxon>
        <taxon>Pseudomonadati</taxon>
        <taxon>Planctomycetota</taxon>
        <taxon>Planctomycetia</taxon>
        <taxon>Planctomycetia incertae sedis</taxon>
        <taxon>Saltatorellus</taxon>
    </lineage>
</organism>
<dbReference type="InterPro" id="IPR015421">
    <property type="entry name" value="PyrdxlP-dep_Trfase_major"/>
</dbReference>
<accession>A0A518EX33</accession>
<protein>
    <submittedName>
        <fullName evidence="4">Pyridoxal phosphate-dependent aminotransferase EpsN</fullName>
        <ecNumber evidence="4">2.6.1.-</ecNumber>
    </submittedName>
</protein>
<dbReference type="Pfam" id="PF01041">
    <property type="entry name" value="DegT_DnrJ_EryC1"/>
    <property type="match status" value="1"/>
</dbReference>
<dbReference type="InterPro" id="IPR000653">
    <property type="entry name" value="DegT/StrS_aminotransferase"/>
</dbReference>
<dbReference type="NCBIfam" id="TIGR04181">
    <property type="entry name" value="NHT_00031"/>
    <property type="match status" value="1"/>
</dbReference>
<evidence type="ECO:0000256" key="3">
    <source>
        <dbReference type="RuleBase" id="RU004508"/>
    </source>
</evidence>
<keyword evidence="2 3" id="KW-0663">Pyridoxal phosphate</keyword>
<dbReference type="PANTHER" id="PTHR30244:SF30">
    <property type="entry name" value="BLR5990 PROTEIN"/>
    <property type="match status" value="1"/>
</dbReference>
<dbReference type="Proteomes" id="UP000320390">
    <property type="component" value="Chromosome"/>
</dbReference>
<dbReference type="PANTHER" id="PTHR30244">
    <property type="entry name" value="TRANSAMINASE"/>
    <property type="match status" value="1"/>
</dbReference>
<dbReference type="GO" id="GO:0030170">
    <property type="term" value="F:pyridoxal phosphate binding"/>
    <property type="evidence" value="ECO:0007669"/>
    <property type="project" value="TreeGrafter"/>
</dbReference>
<dbReference type="InterPro" id="IPR015422">
    <property type="entry name" value="PyrdxlP-dep_Trfase_small"/>
</dbReference>
<comment type="similarity">
    <text evidence="3">Belongs to the DegT/DnrJ/EryC1 family.</text>
</comment>
<evidence type="ECO:0000313" key="5">
    <source>
        <dbReference type="Proteomes" id="UP000320390"/>
    </source>
</evidence>
<keyword evidence="5" id="KW-1185">Reference proteome</keyword>
<name>A0A518EX33_9BACT</name>
<dbReference type="EC" id="2.6.1.-" evidence="4"/>
<dbReference type="InterPro" id="IPR015424">
    <property type="entry name" value="PyrdxlP-dep_Trfase"/>
</dbReference>
<evidence type="ECO:0000256" key="2">
    <source>
        <dbReference type="PIRSR" id="PIRSR000390-2"/>
    </source>
</evidence>
<dbReference type="GO" id="GO:0008483">
    <property type="term" value="F:transaminase activity"/>
    <property type="evidence" value="ECO:0007669"/>
    <property type="project" value="UniProtKB-KW"/>
</dbReference>
<reference evidence="4 5" key="1">
    <citation type="submission" date="2019-02" db="EMBL/GenBank/DDBJ databases">
        <title>Deep-cultivation of Planctomycetes and their phenomic and genomic characterization uncovers novel biology.</title>
        <authorList>
            <person name="Wiegand S."/>
            <person name="Jogler M."/>
            <person name="Boedeker C."/>
            <person name="Pinto D."/>
            <person name="Vollmers J."/>
            <person name="Rivas-Marin E."/>
            <person name="Kohn T."/>
            <person name="Peeters S.H."/>
            <person name="Heuer A."/>
            <person name="Rast P."/>
            <person name="Oberbeckmann S."/>
            <person name="Bunk B."/>
            <person name="Jeske O."/>
            <person name="Meyerdierks A."/>
            <person name="Storesund J.E."/>
            <person name="Kallscheuer N."/>
            <person name="Luecker S."/>
            <person name="Lage O.M."/>
            <person name="Pohl T."/>
            <person name="Merkel B.J."/>
            <person name="Hornburger P."/>
            <person name="Mueller R.-W."/>
            <person name="Bruemmer F."/>
            <person name="Labrenz M."/>
            <person name="Spormann A.M."/>
            <person name="Op den Camp H."/>
            <person name="Overmann J."/>
            <person name="Amann R."/>
            <person name="Jetten M.S.M."/>
            <person name="Mascher T."/>
            <person name="Medema M.H."/>
            <person name="Devos D.P."/>
            <person name="Kaster A.-K."/>
            <person name="Ovreas L."/>
            <person name="Rohde M."/>
            <person name="Galperin M.Y."/>
            <person name="Jogler C."/>
        </authorList>
    </citation>
    <scope>NUCLEOTIDE SEQUENCE [LARGE SCALE GENOMIC DNA]</scope>
    <source>
        <strain evidence="4 5">Poly30</strain>
    </source>
</reference>
<dbReference type="SUPFAM" id="SSF53383">
    <property type="entry name" value="PLP-dependent transferases"/>
    <property type="match status" value="1"/>
</dbReference>
<feature type="modified residue" description="N6-(pyridoxal phosphate)lysine" evidence="2">
    <location>
        <position position="222"/>
    </location>
</feature>
<sequence>MTASTDASKAEILGALGRVLGAPQKMIPLHEPEFRGNELAYVSDCIETGWVSSVGAFVTRLEKDLGTLFDRPHAVATSTGTAALHVCLLLAGVEPGDHVLLPTLTFVATANAVSYTGAVPHFVDAEPHSLGVDASKLREHLRETARIENGRLLDRATGARIRALVVTHIFGHPADLDVLAELAREFHLVLVEDAAESIGSLYRGEPTGRHGLVSAVSFNGNKVVTTGGGGAILTGSKELGERAKHLTTTARVPHRWGYMHDEVGFNYRLPNLNAALGCAQLERLDDMLRRKRELSASYRAAFATVEGASFLEEPANTTSNYWLNAIVLDEELAAHRDELLDALNAAHYMSRPLWTSMHRLPMFEGCPRMDVSVAESLEARVINIPSSPRLADLSDTADPGSGGAPTA</sequence>
<dbReference type="OrthoDB" id="9810913at2"/>
<keyword evidence="4" id="KW-0032">Aminotransferase</keyword>
<dbReference type="Gene3D" id="3.40.640.10">
    <property type="entry name" value="Type I PLP-dependent aspartate aminotransferase-like (Major domain)"/>
    <property type="match status" value="1"/>
</dbReference>
<dbReference type="Gene3D" id="3.90.1150.10">
    <property type="entry name" value="Aspartate Aminotransferase, domain 1"/>
    <property type="match status" value="1"/>
</dbReference>
<dbReference type="GO" id="GO:0000271">
    <property type="term" value="P:polysaccharide biosynthetic process"/>
    <property type="evidence" value="ECO:0007669"/>
    <property type="project" value="TreeGrafter"/>
</dbReference>
<gene>
    <name evidence="4" type="primary">epsN</name>
    <name evidence="4" type="ORF">Poly30_42020</name>
</gene>